<dbReference type="STRING" id="52.CMC5_001370"/>
<keyword evidence="2" id="KW-1185">Reference proteome</keyword>
<dbReference type="CDD" id="cd20169">
    <property type="entry name" value="Peptidase_M90_mtfA"/>
    <property type="match status" value="1"/>
</dbReference>
<dbReference type="GO" id="GO:0004177">
    <property type="term" value="F:aminopeptidase activity"/>
    <property type="evidence" value="ECO:0007669"/>
    <property type="project" value="TreeGrafter"/>
</dbReference>
<dbReference type="SUPFAM" id="SSF55486">
    <property type="entry name" value="Metalloproteases ('zincins'), catalytic domain"/>
    <property type="match status" value="1"/>
</dbReference>
<dbReference type="Proteomes" id="UP000067626">
    <property type="component" value="Chromosome"/>
</dbReference>
<protein>
    <recommendedName>
        <fullName evidence="3">Zinc-dependent peptidase</fullName>
    </recommendedName>
</protein>
<name>A0A0K1E574_CHOCO</name>
<gene>
    <name evidence="1" type="ORF">CMC5_001370</name>
</gene>
<dbReference type="EMBL" id="CP012159">
    <property type="protein sequence ID" value="AKT36025.1"/>
    <property type="molecule type" value="Genomic_DNA"/>
</dbReference>
<dbReference type="Pfam" id="PF06167">
    <property type="entry name" value="Peptidase_M90"/>
    <property type="match status" value="1"/>
</dbReference>
<sequence>MLDFLKKRRREALRSEPFPEAFRAIIEKNVPYFQRLSHADQDELLGHMLVFLDEKKFEGCGGLEMTDEIRVTVAAQACLLLLHRETDYYPELDVILVYPGGYRAPVRETVDGGVVIEGEQERLGESWTRGIVVLSWDGVLAGAADISDGHNLVLHEFAHQLDQEGGPVDGAPLLPRRSMYAAWARILGREYHQLVRDEASMRHTVIDPYGATNPAEFFAVITEAFFEQPRQLRARHAELYALLKEFYQQDPAQPT</sequence>
<dbReference type="PATRIC" id="fig|52.7.peg.147"/>
<proteinExistence type="predicted"/>
<dbReference type="PANTHER" id="PTHR30164:SF2">
    <property type="entry name" value="PROTEIN MTFA"/>
    <property type="match status" value="1"/>
</dbReference>
<dbReference type="InterPro" id="IPR024079">
    <property type="entry name" value="MetalloPept_cat_dom_sf"/>
</dbReference>
<dbReference type="OrthoDB" id="9786424at2"/>
<organism evidence="1 2">
    <name type="scientific">Chondromyces crocatus</name>
    <dbReference type="NCBI Taxonomy" id="52"/>
    <lineage>
        <taxon>Bacteria</taxon>
        <taxon>Pseudomonadati</taxon>
        <taxon>Myxococcota</taxon>
        <taxon>Polyangia</taxon>
        <taxon>Polyangiales</taxon>
        <taxon>Polyangiaceae</taxon>
        <taxon>Chondromyces</taxon>
    </lineage>
</organism>
<dbReference type="GO" id="GO:0005829">
    <property type="term" value="C:cytosol"/>
    <property type="evidence" value="ECO:0007669"/>
    <property type="project" value="TreeGrafter"/>
</dbReference>
<dbReference type="InterPro" id="IPR042252">
    <property type="entry name" value="MtfA_N"/>
</dbReference>
<dbReference type="GO" id="GO:0008237">
    <property type="term" value="F:metallopeptidase activity"/>
    <property type="evidence" value="ECO:0007669"/>
    <property type="project" value="InterPro"/>
</dbReference>
<dbReference type="RefSeq" id="WP_050428600.1">
    <property type="nucleotide sequence ID" value="NZ_CP012159.1"/>
</dbReference>
<evidence type="ECO:0008006" key="3">
    <source>
        <dbReference type="Google" id="ProtNLM"/>
    </source>
</evidence>
<dbReference type="PANTHER" id="PTHR30164">
    <property type="entry name" value="MTFA PEPTIDASE"/>
    <property type="match status" value="1"/>
</dbReference>
<dbReference type="AlphaFoldDB" id="A0A0K1E574"/>
<dbReference type="KEGG" id="ccro:CMC5_001370"/>
<dbReference type="Gene3D" id="1.10.472.150">
    <property type="entry name" value="Glucose-regulated metallo-peptidase M90, N-terminal domain"/>
    <property type="match status" value="1"/>
</dbReference>
<evidence type="ECO:0000313" key="2">
    <source>
        <dbReference type="Proteomes" id="UP000067626"/>
    </source>
</evidence>
<evidence type="ECO:0000313" key="1">
    <source>
        <dbReference type="EMBL" id="AKT36025.1"/>
    </source>
</evidence>
<dbReference type="Gene3D" id="3.40.390.10">
    <property type="entry name" value="Collagenase (Catalytic Domain)"/>
    <property type="match status" value="1"/>
</dbReference>
<dbReference type="InterPro" id="IPR010384">
    <property type="entry name" value="MtfA_fam"/>
</dbReference>
<accession>A0A0K1E574</accession>
<reference evidence="1 2" key="1">
    <citation type="submission" date="2015-07" db="EMBL/GenBank/DDBJ databases">
        <title>Genome analysis of myxobacterium Chondromyces crocatus Cm c5 reveals a high potential for natural compound synthesis and the genetic basis for the loss of fruiting body formation.</title>
        <authorList>
            <person name="Zaburannyi N."/>
            <person name="Bunk B."/>
            <person name="Maier J."/>
            <person name="Overmann J."/>
            <person name="Mueller R."/>
        </authorList>
    </citation>
    <scope>NUCLEOTIDE SEQUENCE [LARGE SCALE GENOMIC DNA]</scope>
    <source>
        <strain evidence="1 2">Cm c5</strain>
    </source>
</reference>